<dbReference type="EMBL" id="CAADFI010000121">
    <property type="protein sequence ID" value="VFJ97885.1"/>
    <property type="molecule type" value="Genomic_DNA"/>
</dbReference>
<name>A0A450UZL2_9GAMM</name>
<organism evidence="2">
    <name type="scientific">Candidatus Kentrum eta</name>
    <dbReference type="NCBI Taxonomy" id="2126337"/>
    <lineage>
        <taxon>Bacteria</taxon>
        <taxon>Pseudomonadati</taxon>
        <taxon>Pseudomonadota</taxon>
        <taxon>Gammaproteobacteria</taxon>
        <taxon>Candidatus Kentrum</taxon>
    </lineage>
</organism>
<dbReference type="AlphaFoldDB" id="A0A450UZL2"/>
<evidence type="ECO:0000313" key="1">
    <source>
        <dbReference type="EMBL" id="VFJ97141.1"/>
    </source>
</evidence>
<dbReference type="EMBL" id="CAADFG010000115">
    <property type="protein sequence ID" value="VFJ97141.1"/>
    <property type="molecule type" value="Genomic_DNA"/>
</dbReference>
<evidence type="ECO:0000313" key="2">
    <source>
        <dbReference type="EMBL" id="VFJ97885.1"/>
    </source>
</evidence>
<proteinExistence type="predicted"/>
<reference evidence="2" key="1">
    <citation type="submission" date="2019-02" db="EMBL/GenBank/DDBJ databases">
        <authorList>
            <person name="Gruber-Vodicka R. H."/>
            <person name="Seah K. B. B."/>
        </authorList>
    </citation>
    <scope>NUCLEOTIDE SEQUENCE</scope>
    <source>
        <strain evidence="3">BECK_SA2B12</strain>
        <strain evidence="1">BECK_SA2B15</strain>
        <strain evidence="2">BECK_SA2B20</strain>
    </source>
</reference>
<evidence type="ECO:0000313" key="3">
    <source>
        <dbReference type="EMBL" id="VFK03150.1"/>
    </source>
</evidence>
<sequence length="170" mass="18778">MVAIESDGVGTAPGRSPADVDIVLSVPVDIDYPGCRGVYDPGFDSPLSLVLSMRRWNVSPSSKIIAWVMFSNRSWSRDGRLCRRRVGVNEASAPDADGAIGRQHRRVAQAFVLIRRAGGISGQAQGEKPIDKKMREQKIFAPAFFYATLRSKITTSRWPAGWARSTRQRC</sequence>
<gene>
    <name evidence="1" type="ORF">BECKH772A_GA0070896_101153</name>
    <name evidence="2" type="ORF">BECKH772B_GA0070898_101213</name>
    <name evidence="3" type="ORF">BECKH772C_GA0070978_101153</name>
</gene>
<accession>A0A450UZL2</accession>
<dbReference type="EMBL" id="CAADFJ010000115">
    <property type="protein sequence ID" value="VFK03150.1"/>
    <property type="molecule type" value="Genomic_DNA"/>
</dbReference>
<protein>
    <submittedName>
        <fullName evidence="2">Uncharacterized protein</fullName>
    </submittedName>
</protein>